<comment type="caution">
    <text evidence="2">The sequence shown here is derived from an EMBL/GenBank/DDBJ whole genome shotgun (WGS) entry which is preliminary data.</text>
</comment>
<protein>
    <submittedName>
        <fullName evidence="2">Uncharacterized protein</fullName>
    </submittedName>
</protein>
<organism evidence="2 3">
    <name type="scientific">Ataeniobius toweri</name>
    <dbReference type="NCBI Taxonomy" id="208326"/>
    <lineage>
        <taxon>Eukaryota</taxon>
        <taxon>Metazoa</taxon>
        <taxon>Chordata</taxon>
        <taxon>Craniata</taxon>
        <taxon>Vertebrata</taxon>
        <taxon>Euteleostomi</taxon>
        <taxon>Actinopterygii</taxon>
        <taxon>Neopterygii</taxon>
        <taxon>Teleostei</taxon>
        <taxon>Neoteleostei</taxon>
        <taxon>Acanthomorphata</taxon>
        <taxon>Ovalentaria</taxon>
        <taxon>Atherinomorphae</taxon>
        <taxon>Cyprinodontiformes</taxon>
        <taxon>Goodeidae</taxon>
        <taxon>Ataeniobius</taxon>
    </lineage>
</organism>
<evidence type="ECO:0000256" key="1">
    <source>
        <dbReference type="SAM" id="Phobius"/>
    </source>
</evidence>
<keyword evidence="1" id="KW-0812">Transmembrane</keyword>
<evidence type="ECO:0000313" key="3">
    <source>
        <dbReference type="Proteomes" id="UP001345963"/>
    </source>
</evidence>
<reference evidence="2 3" key="1">
    <citation type="submission" date="2021-07" db="EMBL/GenBank/DDBJ databases">
        <authorList>
            <person name="Palmer J.M."/>
        </authorList>
    </citation>
    <scope>NUCLEOTIDE SEQUENCE [LARGE SCALE GENOMIC DNA]</scope>
    <source>
        <strain evidence="2 3">AT_MEX2019</strain>
        <tissue evidence="2">Muscle</tissue>
    </source>
</reference>
<keyword evidence="1" id="KW-0472">Membrane</keyword>
<name>A0ABU7B474_9TELE</name>
<gene>
    <name evidence="2" type="ORF">ATANTOWER_001917</name>
</gene>
<dbReference type="Proteomes" id="UP001345963">
    <property type="component" value="Unassembled WGS sequence"/>
</dbReference>
<feature type="transmembrane region" description="Helical" evidence="1">
    <location>
        <begin position="72"/>
        <end position="90"/>
    </location>
</feature>
<keyword evidence="3" id="KW-1185">Reference proteome</keyword>
<feature type="non-terminal residue" evidence="2">
    <location>
        <position position="91"/>
    </location>
</feature>
<proteinExistence type="predicted"/>
<dbReference type="EMBL" id="JAHUTI010040532">
    <property type="protein sequence ID" value="MED6245342.1"/>
    <property type="molecule type" value="Genomic_DNA"/>
</dbReference>
<sequence>MSLDIYSKVDSTRKVRYAKKEQVDRTEWEEREVNIYESAENVADSYIGSQLQEQGQQVPPAAKKSPARSTKLCIMLLWIWMIATSITLTVY</sequence>
<keyword evidence="1" id="KW-1133">Transmembrane helix</keyword>
<accession>A0ABU7B474</accession>
<evidence type="ECO:0000313" key="2">
    <source>
        <dbReference type="EMBL" id="MED6245342.1"/>
    </source>
</evidence>